<feature type="transmembrane region" description="Helical" evidence="1">
    <location>
        <begin position="55"/>
        <end position="75"/>
    </location>
</feature>
<keyword evidence="1" id="KW-0812">Transmembrane</keyword>
<reference evidence="2 3" key="1">
    <citation type="submission" date="2020-08" db="EMBL/GenBank/DDBJ databases">
        <title>Novel species isolated from subtropical streams in China.</title>
        <authorList>
            <person name="Lu H."/>
        </authorList>
    </citation>
    <scope>NUCLEOTIDE SEQUENCE [LARGE SCALE GENOMIC DNA]</scope>
    <source>
        <strain evidence="2 3">LX15W</strain>
    </source>
</reference>
<keyword evidence="1" id="KW-1133">Transmembrane helix</keyword>
<organism evidence="2 3">
    <name type="scientific">Undibacterium flavidum</name>
    <dbReference type="NCBI Taxonomy" id="2762297"/>
    <lineage>
        <taxon>Bacteria</taxon>
        <taxon>Pseudomonadati</taxon>
        <taxon>Pseudomonadota</taxon>
        <taxon>Betaproteobacteria</taxon>
        <taxon>Burkholderiales</taxon>
        <taxon>Oxalobacteraceae</taxon>
        <taxon>Undibacterium</taxon>
    </lineage>
</organism>
<gene>
    <name evidence="2" type="ORF">H8K55_07195</name>
</gene>
<dbReference type="Proteomes" id="UP000624279">
    <property type="component" value="Unassembled WGS sequence"/>
</dbReference>
<evidence type="ECO:0000313" key="3">
    <source>
        <dbReference type="Proteomes" id="UP000624279"/>
    </source>
</evidence>
<dbReference type="EMBL" id="JACOGA010000005">
    <property type="protein sequence ID" value="MBC3873365.1"/>
    <property type="molecule type" value="Genomic_DNA"/>
</dbReference>
<keyword evidence="1" id="KW-0472">Membrane</keyword>
<name>A0ABR6Y9S8_9BURK</name>
<evidence type="ECO:0000256" key="1">
    <source>
        <dbReference type="SAM" id="Phobius"/>
    </source>
</evidence>
<sequence length="85" mass="9344">MKYSEIHWKSFNFLTRRVMALSFIVGGAISTMYGIPSILPGGTILVEGVPSDDLVLRWTVVLLPSLVVVLGIALYRVAPSEPKKK</sequence>
<comment type="caution">
    <text evidence="2">The sequence shown here is derived from an EMBL/GenBank/DDBJ whole genome shotgun (WGS) entry which is preliminary data.</text>
</comment>
<proteinExistence type="predicted"/>
<feature type="transmembrane region" description="Helical" evidence="1">
    <location>
        <begin position="18"/>
        <end position="35"/>
    </location>
</feature>
<evidence type="ECO:0000313" key="2">
    <source>
        <dbReference type="EMBL" id="MBC3873365.1"/>
    </source>
</evidence>
<keyword evidence="3" id="KW-1185">Reference proteome</keyword>
<protein>
    <submittedName>
        <fullName evidence="2">Uncharacterized protein</fullName>
    </submittedName>
</protein>
<accession>A0ABR6Y9S8</accession>
<dbReference type="RefSeq" id="WP_186941395.1">
    <property type="nucleotide sequence ID" value="NZ_JACOGA010000005.1"/>
</dbReference>